<evidence type="ECO:0000256" key="5">
    <source>
        <dbReference type="ARBA" id="ARBA00022741"/>
    </source>
</evidence>
<feature type="active site" evidence="9">
    <location>
        <position position="158"/>
    </location>
</feature>
<keyword evidence="6 9" id="KW-0418">Kinase</keyword>
<dbReference type="EC" id="2.7.1.148" evidence="2 9"/>
<dbReference type="EMBL" id="JACEFB010000007">
    <property type="protein sequence ID" value="MBA2226647.1"/>
    <property type="molecule type" value="Genomic_DNA"/>
</dbReference>
<evidence type="ECO:0000256" key="6">
    <source>
        <dbReference type="ARBA" id="ARBA00022777"/>
    </source>
</evidence>
<gene>
    <name evidence="9 12" type="primary">ispE</name>
    <name evidence="12" type="ORF">H0921_10790</name>
</gene>
<keyword evidence="7 9" id="KW-0067">ATP-binding</keyword>
<dbReference type="HAMAP" id="MF_00061">
    <property type="entry name" value="IspE"/>
    <property type="match status" value="1"/>
</dbReference>
<feature type="active site" evidence="9">
    <location>
        <position position="30"/>
    </location>
</feature>
<dbReference type="GO" id="GO:0016114">
    <property type="term" value="P:terpenoid biosynthetic process"/>
    <property type="evidence" value="ECO:0007669"/>
    <property type="project" value="UniProtKB-UniRule"/>
</dbReference>
<dbReference type="UniPathway" id="UPA00056">
    <property type="reaction ID" value="UER00094"/>
</dbReference>
<keyword evidence="4 9" id="KW-0808">Transferase</keyword>
<dbReference type="PANTHER" id="PTHR43527">
    <property type="entry name" value="4-DIPHOSPHOCYTIDYL-2-C-METHYL-D-ERYTHRITOL KINASE, CHLOROPLASTIC"/>
    <property type="match status" value="1"/>
</dbReference>
<proteinExistence type="inferred from homology"/>
<dbReference type="Pfam" id="PF08544">
    <property type="entry name" value="GHMP_kinases_C"/>
    <property type="match status" value="1"/>
</dbReference>
<keyword evidence="9" id="KW-0414">Isoprene biosynthesis</keyword>
<evidence type="ECO:0000256" key="8">
    <source>
        <dbReference type="ARBA" id="ARBA00032554"/>
    </source>
</evidence>
<dbReference type="InterPro" id="IPR013750">
    <property type="entry name" value="GHMP_kinase_C_dom"/>
</dbReference>
<accession>A0A7V8VF36</accession>
<feature type="domain" description="GHMP kinase C-terminal" evidence="11">
    <location>
        <begin position="219"/>
        <end position="290"/>
    </location>
</feature>
<dbReference type="Pfam" id="PF00288">
    <property type="entry name" value="GHMP_kinases_N"/>
    <property type="match status" value="1"/>
</dbReference>
<sequence length="330" mass="35090">MVALRPAEQRPAPLFVSTSSTAVALAAPAKLNLFLEVLGRRRDGYHELATLMVAIDWCDTLEISLGAEGERYLECEPAGSVPCGPENLVWRAAELLADRAGRKAAGWRMRLSKRVPSQAGLGGGSSDAAAALVGLQRLWKLALTNEELLAMGAAVGSDVPFFLAAPVGWCTGRGEVVAEERMACPLHFVVVCPPVGLATSRVYAAVKLPAVPRDGSGVREALRRGEVSALGECLFNRLQEPALELEPLLGRLHRRLAQAAPFGACLSGSGSALFALCRSRSEAVHVAEKFLRQQPADEPRSRVVVVQSLAPDRTCKEKSGGHHGSAHQAV</sequence>
<organism evidence="12 13">
    <name type="scientific">Thermogemmata fonticola</name>
    <dbReference type="NCBI Taxonomy" id="2755323"/>
    <lineage>
        <taxon>Bacteria</taxon>
        <taxon>Pseudomonadati</taxon>
        <taxon>Planctomycetota</taxon>
        <taxon>Planctomycetia</taxon>
        <taxon>Gemmatales</taxon>
        <taxon>Gemmataceae</taxon>
        <taxon>Thermogemmata</taxon>
    </lineage>
</organism>
<dbReference type="InterPro" id="IPR004424">
    <property type="entry name" value="IspE"/>
</dbReference>
<evidence type="ECO:0000256" key="9">
    <source>
        <dbReference type="HAMAP-Rule" id="MF_00061"/>
    </source>
</evidence>
<dbReference type="InterPro" id="IPR036554">
    <property type="entry name" value="GHMP_kinase_C_sf"/>
</dbReference>
<feature type="binding site" evidence="9">
    <location>
        <begin position="116"/>
        <end position="126"/>
    </location>
    <ligand>
        <name>ATP</name>
        <dbReference type="ChEBI" id="CHEBI:30616"/>
    </ligand>
</feature>
<evidence type="ECO:0000313" key="12">
    <source>
        <dbReference type="EMBL" id="MBA2226647.1"/>
    </source>
</evidence>
<dbReference type="Gene3D" id="3.30.70.890">
    <property type="entry name" value="GHMP kinase, C-terminal domain"/>
    <property type="match status" value="1"/>
</dbReference>
<dbReference type="InterPro" id="IPR014721">
    <property type="entry name" value="Ribsml_uS5_D2-typ_fold_subgr"/>
</dbReference>
<keyword evidence="13" id="KW-1185">Reference proteome</keyword>
<comment type="similarity">
    <text evidence="1 9">Belongs to the GHMP kinase family. IspE subfamily.</text>
</comment>
<dbReference type="SUPFAM" id="SSF55060">
    <property type="entry name" value="GHMP Kinase, C-terminal domain"/>
    <property type="match status" value="1"/>
</dbReference>
<dbReference type="NCBIfam" id="TIGR00154">
    <property type="entry name" value="ispE"/>
    <property type="match status" value="1"/>
</dbReference>
<dbReference type="InterPro" id="IPR020568">
    <property type="entry name" value="Ribosomal_Su5_D2-typ_SF"/>
</dbReference>
<dbReference type="RefSeq" id="WP_194538093.1">
    <property type="nucleotide sequence ID" value="NZ_JACEFB010000007.1"/>
</dbReference>
<dbReference type="AlphaFoldDB" id="A0A7V8VF36"/>
<dbReference type="PIRSF" id="PIRSF010376">
    <property type="entry name" value="IspE"/>
    <property type="match status" value="1"/>
</dbReference>
<feature type="domain" description="GHMP kinase N-terminal" evidence="10">
    <location>
        <begin position="87"/>
        <end position="163"/>
    </location>
</feature>
<evidence type="ECO:0000256" key="3">
    <source>
        <dbReference type="ARBA" id="ARBA00017473"/>
    </source>
</evidence>
<reference evidence="12 13" key="1">
    <citation type="submission" date="2020-07" db="EMBL/GenBank/DDBJ databases">
        <title>Thermogemmata thermophila gen. nov., sp. nov., a novel moderate thermophilic planctomycete from a Kamchatka hot spring.</title>
        <authorList>
            <person name="Elcheninov A.G."/>
            <person name="Podosokorskaya O.A."/>
            <person name="Kovaleva O.L."/>
            <person name="Novikov A."/>
            <person name="Bonch-Osmolovskaya E.A."/>
            <person name="Toshchakov S.V."/>
            <person name="Kublanov I.V."/>
        </authorList>
    </citation>
    <scope>NUCLEOTIDE SEQUENCE [LARGE SCALE GENOMIC DNA]</scope>
    <source>
        <strain evidence="12 13">2918</strain>
    </source>
</reference>
<evidence type="ECO:0000259" key="10">
    <source>
        <dbReference type="Pfam" id="PF00288"/>
    </source>
</evidence>
<dbReference type="Proteomes" id="UP000542342">
    <property type="component" value="Unassembled WGS sequence"/>
</dbReference>
<evidence type="ECO:0000259" key="11">
    <source>
        <dbReference type="Pfam" id="PF08544"/>
    </source>
</evidence>
<dbReference type="InterPro" id="IPR006204">
    <property type="entry name" value="GHMP_kinase_N_dom"/>
</dbReference>
<dbReference type="GO" id="GO:0019288">
    <property type="term" value="P:isopentenyl diphosphate biosynthetic process, methylerythritol 4-phosphate pathway"/>
    <property type="evidence" value="ECO:0007669"/>
    <property type="project" value="UniProtKB-UniRule"/>
</dbReference>
<comment type="pathway">
    <text evidence="9">Isoprenoid biosynthesis; isopentenyl diphosphate biosynthesis via DXP pathway; isopentenyl diphosphate from 1-deoxy-D-xylulose 5-phosphate: step 3/6.</text>
</comment>
<comment type="function">
    <text evidence="9">Catalyzes the phosphorylation of the position 2 hydroxy group of 4-diphosphocytidyl-2C-methyl-D-erythritol.</text>
</comment>
<comment type="caution">
    <text evidence="12">The sequence shown here is derived from an EMBL/GenBank/DDBJ whole genome shotgun (WGS) entry which is preliminary data.</text>
</comment>
<dbReference type="GO" id="GO:0050515">
    <property type="term" value="F:4-(cytidine 5'-diphospho)-2-C-methyl-D-erythritol kinase activity"/>
    <property type="evidence" value="ECO:0007669"/>
    <property type="project" value="UniProtKB-UniRule"/>
</dbReference>
<evidence type="ECO:0000256" key="1">
    <source>
        <dbReference type="ARBA" id="ARBA00009684"/>
    </source>
</evidence>
<name>A0A7V8VF36_9BACT</name>
<dbReference type="Gene3D" id="3.30.230.10">
    <property type="match status" value="1"/>
</dbReference>
<evidence type="ECO:0000256" key="7">
    <source>
        <dbReference type="ARBA" id="ARBA00022840"/>
    </source>
</evidence>
<dbReference type="GO" id="GO:0005524">
    <property type="term" value="F:ATP binding"/>
    <property type="evidence" value="ECO:0007669"/>
    <property type="project" value="UniProtKB-UniRule"/>
</dbReference>
<keyword evidence="5 9" id="KW-0547">Nucleotide-binding</keyword>
<dbReference type="PANTHER" id="PTHR43527:SF2">
    <property type="entry name" value="4-DIPHOSPHOCYTIDYL-2-C-METHYL-D-ERYTHRITOL KINASE, CHLOROPLASTIC"/>
    <property type="match status" value="1"/>
</dbReference>
<comment type="catalytic activity">
    <reaction evidence="9">
        <text>4-CDP-2-C-methyl-D-erythritol + ATP = 4-CDP-2-C-methyl-D-erythritol 2-phosphate + ADP + H(+)</text>
        <dbReference type="Rhea" id="RHEA:18437"/>
        <dbReference type="ChEBI" id="CHEBI:15378"/>
        <dbReference type="ChEBI" id="CHEBI:30616"/>
        <dbReference type="ChEBI" id="CHEBI:57823"/>
        <dbReference type="ChEBI" id="CHEBI:57919"/>
        <dbReference type="ChEBI" id="CHEBI:456216"/>
        <dbReference type="EC" id="2.7.1.148"/>
    </reaction>
</comment>
<evidence type="ECO:0000313" key="13">
    <source>
        <dbReference type="Proteomes" id="UP000542342"/>
    </source>
</evidence>
<dbReference type="SUPFAM" id="SSF54211">
    <property type="entry name" value="Ribosomal protein S5 domain 2-like"/>
    <property type="match status" value="1"/>
</dbReference>
<protein>
    <recommendedName>
        <fullName evidence="3 9">4-diphosphocytidyl-2-C-methyl-D-erythritol kinase</fullName>
        <shortName evidence="9">CMK</shortName>
        <ecNumber evidence="2 9">2.7.1.148</ecNumber>
    </recommendedName>
    <alternativeName>
        <fullName evidence="8 9">4-(cytidine-5'-diphospho)-2-C-methyl-D-erythritol kinase</fullName>
    </alternativeName>
</protein>
<evidence type="ECO:0000256" key="4">
    <source>
        <dbReference type="ARBA" id="ARBA00022679"/>
    </source>
</evidence>
<evidence type="ECO:0000256" key="2">
    <source>
        <dbReference type="ARBA" id="ARBA00012052"/>
    </source>
</evidence>